<protein>
    <recommendedName>
        <fullName evidence="2">Cystatin domain-containing protein</fullName>
    </recommendedName>
</protein>
<feature type="signal peptide" evidence="1">
    <location>
        <begin position="1"/>
        <end position="19"/>
    </location>
</feature>
<reference evidence="3" key="1">
    <citation type="journal article" date="2021" name="bioRxiv">
        <title>Whole Genome Assembly and Annotation of Northern Wild Rice, Zizania palustris L., Supports a Whole Genome Duplication in the Zizania Genus.</title>
        <authorList>
            <person name="Haas M."/>
            <person name="Kono T."/>
            <person name="Macchietto M."/>
            <person name="Millas R."/>
            <person name="McGilp L."/>
            <person name="Shao M."/>
            <person name="Duquette J."/>
            <person name="Hirsch C.N."/>
            <person name="Kimball J."/>
        </authorList>
    </citation>
    <scope>NUCLEOTIDE SEQUENCE</scope>
    <source>
        <tissue evidence="3">Fresh leaf tissue</tissue>
    </source>
</reference>
<evidence type="ECO:0000256" key="1">
    <source>
        <dbReference type="SAM" id="SignalP"/>
    </source>
</evidence>
<evidence type="ECO:0000259" key="2">
    <source>
        <dbReference type="Pfam" id="PF16845"/>
    </source>
</evidence>
<dbReference type="PANTHER" id="PTHR47116">
    <property type="entry name" value="PHLOEM FILAMENT PROTEIN"/>
    <property type="match status" value="1"/>
</dbReference>
<dbReference type="InterPro" id="IPR000010">
    <property type="entry name" value="Cystatin_dom"/>
</dbReference>
<evidence type="ECO:0000313" key="4">
    <source>
        <dbReference type="Proteomes" id="UP000729402"/>
    </source>
</evidence>
<name>A0A8J5SET4_ZIZPA</name>
<feature type="domain" description="Cystatin" evidence="2">
    <location>
        <begin position="34"/>
        <end position="119"/>
    </location>
</feature>
<dbReference type="Proteomes" id="UP000729402">
    <property type="component" value="Unassembled WGS sequence"/>
</dbReference>
<organism evidence="3 4">
    <name type="scientific">Zizania palustris</name>
    <name type="common">Northern wild rice</name>
    <dbReference type="NCBI Taxonomy" id="103762"/>
    <lineage>
        <taxon>Eukaryota</taxon>
        <taxon>Viridiplantae</taxon>
        <taxon>Streptophyta</taxon>
        <taxon>Embryophyta</taxon>
        <taxon>Tracheophyta</taxon>
        <taxon>Spermatophyta</taxon>
        <taxon>Magnoliopsida</taxon>
        <taxon>Liliopsida</taxon>
        <taxon>Poales</taxon>
        <taxon>Poaceae</taxon>
        <taxon>BOP clade</taxon>
        <taxon>Oryzoideae</taxon>
        <taxon>Oryzeae</taxon>
        <taxon>Zizaniinae</taxon>
        <taxon>Zizania</taxon>
    </lineage>
</organism>
<keyword evidence="4" id="KW-1185">Reference proteome</keyword>
<evidence type="ECO:0000313" key="3">
    <source>
        <dbReference type="EMBL" id="KAG8073655.1"/>
    </source>
</evidence>
<keyword evidence="1" id="KW-0732">Signal</keyword>
<gene>
    <name evidence="3" type="ORF">GUJ93_ZPchr0006g42152</name>
</gene>
<proteinExistence type="predicted"/>
<sequence>MRSSSLLPLLVAFAAVVAAATTLPAAEATFTPIANTTSLVIQQVANFSVIVYDLSNGKSLAFLSVVRGETERAVGGGTNYRLVILAEKTPGGSKGQFQCLVWGVPGTRSNTWKLLSFKAI</sequence>
<dbReference type="EMBL" id="JAAALK010000283">
    <property type="protein sequence ID" value="KAG8073655.1"/>
    <property type="molecule type" value="Genomic_DNA"/>
</dbReference>
<dbReference type="Pfam" id="PF16845">
    <property type="entry name" value="SQAPI"/>
    <property type="match status" value="1"/>
</dbReference>
<dbReference type="AlphaFoldDB" id="A0A8J5SET4"/>
<dbReference type="InterPro" id="IPR027214">
    <property type="entry name" value="Cystatin"/>
</dbReference>
<comment type="caution">
    <text evidence="3">The sequence shown here is derived from an EMBL/GenBank/DDBJ whole genome shotgun (WGS) entry which is preliminary data.</text>
</comment>
<reference evidence="3" key="2">
    <citation type="submission" date="2021-02" db="EMBL/GenBank/DDBJ databases">
        <authorList>
            <person name="Kimball J.A."/>
            <person name="Haas M.W."/>
            <person name="Macchietto M."/>
            <person name="Kono T."/>
            <person name="Duquette J."/>
            <person name="Shao M."/>
        </authorList>
    </citation>
    <scope>NUCLEOTIDE SEQUENCE</scope>
    <source>
        <tissue evidence="3">Fresh leaf tissue</tissue>
    </source>
</reference>
<dbReference type="OrthoDB" id="663320at2759"/>
<feature type="chain" id="PRO_5035194911" description="Cystatin domain-containing protein" evidence="1">
    <location>
        <begin position="20"/>
        <end position="120"/>
    </location>
</feature>
<accession>A0A8J5SET4</accession>
<dbReference type="GO" id="GO:0004869">
    <property type="term" value="F:cysteine-type endopeptidase inhibitor activity"/>
    <property type="evidence" value="ECO:0007669"/>
    <property type="project" value="InterPro"/>
</dbReference>